<sequence length="531" mass="59357">MPDRLRLVFHHGGAFETDPRGNFIYTSDLYEEWVGVDEDYLDVFAVTGYYKELGYDKAEACWYLEPKHVLEFGLRRLKVDQDLVDMIKHCHENNNVIHIYFEHGTSIPEIIDVMNLSEEDGDIGQKVGMEGMEEDRVEGVESVKKTSTILSQLEEPVTFIPVELKSTAPKDSLYKPHMPLDSLDSSSDNNDDVSPSSDRRKRKTASDKDKGKKKVVNDEDTSRPPSMDASDYEKEVDDDENEQNLQLSFSDDSWKSDELKTPPDSEDEADPAANPIFNDAAKFGHVRLELGMEFTTRDAFKKGVRNYTLQEGRGVRYKKNDTTRCRVVCKNEDCPWMVFCSYSKPNGCWQIKTFNDDHTCERTFKNRCATRSWVTDILVKKVRKLPAFRHSAAAKAAEDAADKGDTGSKGNKGEVVTEECEVGAEGGQIDTQTEVAAEGGLGAEQEPATKAVKTTKTAKKGHLRTKCERRIDKLPVKRTTSSTAATAAAAPHPTEISRETIQGASAATSEKLASFLKFVPNPGFNPPRKTV</sequence>
<feature type="region of interest" description="Disordered" evidence="1">
    <location>
        <begin position="394"/>
        <end position="415"/>
    </location>
</feature>
<evidence type="ECO:0000313" key="4">
    <source>
        <dbReference type="EMBL" id="RYR55537.1"/>
    </source>
</evidence>
<name>A0A445CX74_ARAHY</name>
<feature type="domain" description="Transposase MuDR plant" evidence="2">
    <location>
        <begin position="286"/>
        <end position="344"/>
    </location>
</feature>
<proteinExistence type="predicted"/>
<dbReference type="InterPro" id="IPR058594">
    <property type="entry name" value="PB1-like_dom_pln"/>
</dbReference>
<feature type="compositionally biased region" description="Basic and acidic residues" evidence="1">
    <location>
        <begin position="252"/>
        <end position="263"/>
    </location>
</feature>
<feature type="compositionally biased region" description="Basic and acidic residues" evidence="1">
    <location>
        <begin position="204"/>
        <end position="222"/>
    </location>
</feature>
<comment type="caution">
    <text evidence="4">The sequence shown here is derived from an EMBL/GenBank/DDBJ whole genome shotgun (WGS) entry which is preliminary data.</text>
</comment>
<reference evidence="4 5" key="1">
    <citation type="submission" date="2019-01" db="EMBL/GenBank/DDBJ databases">
        <title>Sequencing of cultivated peanut Arachis hypogaea provides insights into genome evolution and oil improvement.</title>
        <authorList>
            <person name="Chen X."/>
        </authorList>
    </citation>
    <scope>NUCLEOTIDE SEQUENCE [LARGE SCALE GENOMIC DNA]</scope>
    <source>
        <strain evidence="5">cv. Fuhuasheng</strain>
        <tissue evidence="4">Leaves</tissue>
    </source>
</reference>
<evidence type="ECO:0000259" key="2">
    <source>
        <dbReference type="Pfam" id="PF03108"/>
    </source>
</evidence>
<feature type="domain" description="PB1-like" evidence="3">
    <location>
        <begin position="1"/>
        <end position="103"/>
    </location>
</feature>
<keyword evidence="5" id="KW-1185">Reference proteome</keyword>
<feature type="region of interest" description="Disordered" evidence="1">
    <location>
        <begin position="170"/>
        <end position="275"/>
    </location>
</feature>
<evidence type="ECO:0000259" key="3">
    <source>
        <dbReference type="Pfam" id="PF26130"/>
    </source>
</evidence>
<feature type="compositionally biased region" description="Basic and acidic residues" evidence="1">
    <location>
        <begin position="396"/>
        <end position="406"/>
    </location>
</feature>
<dbReference type="STRING" id="3818.A0A445CX74"/>
<feature type="compositionally biased region" description="Low complexity" evidence="1">
    <location>
        <begin position="179"/>
        <end position="196"/>
    </location>
</feature>
<dbReference type="Pfam" id="PF03108">
    <property type="entry name" value="DBD_Tnp_Mut"/>
    <property type="match status" value="1"/>
</dbReference>
<dbReference type="EMBL" id="SDMP01000006">
    <property type="protein sequence ID" value="RYR55537.1"/>
    <property type="molecule type" value="Genomic_DNA"/>
</dbReference>
<dbReference type="PANTHER" id="PTHR31973">
    <property type="entry name" value="POLYPROTEIN, PUTATIVE-RELATED"/>
    <property type="match status" value="1"/>
</dbReference>
<dbReference type="PANTHER" id="PTHR31973:SF187">
    <property type="entry name" value="MUTATOR TRANSPOSASE MUDRA PROTEIN"/>
    <property type="match status" value="1"/>
</dbReference>
<dbReference type="Pfam" id="PF26130">
    <property type="entry name" value="PB1-like"/>
    <property type="match status" value="1"/>
</dbReference>
<evidence type="ECO:0000256" key="1">
    <source>
        <dbReference type="SAM" id="MobiDB-lite"/>
    </source>
</evidence>
<gene>
    <name evidence="4" type="ORF">Ahy_A06g030734</name>
</gene>
<accession>A0A445CX74</accession>
<dbReference type="InterPro" id="IPR004332">
    <property type="entry name" value="Transposase_MuDR"/>
</dbReference>
<evidence type="ECO:0000313" key="5">
    <source>
        <dbReference type="Proteomes" id="UP000289738"/>
    </source>
</evidence>
<organism evidence="4 5">
    <name type="scientific">Arachis hypogaea</name>
    <name type="common">Peanut</name>
    <dbReference type="NCBI Taxonomy" id="3818"/>
    <lineage>
        <taxon>Eukaryota</taxon>
        <taxon>Viridiplantae</taxon>
        <taxon>Streptophyta</taxon>
        <taxon>Embryophyta</taxon>
        <taxon>Tracheophyta</taxon>
        <taxon>Spermatophyta</taxon>
        <taxon>Magnoliopsida</taxon>
        <taxon>eudicotyledons</taxon>
        <taxon>Gunneridae</taxon>
        <taxon>Pentapetalae</taxon>
        <taxon>rosids</taxon>
        <taxon>fabids</taxon>
        <taxon>Fabales</taxon>
        <taxon>Fabaceae</taxon>
        <taxon>Papilionoideae</taxon>
        <taxon>50 kb inversion clade</taxon>
        <taxon>dalbergioids sensu lato</taxon>
        <taxon>Dalbergieae</taxon>
        <taxon>Pterocarpus clade</taxon>
        <taxon>Arachis</taxon>
    </lineage>
</organism>
<dbReference type="AlphaFoldDB" id="A0A445CX74"/>
<protein>
    <submittedName>
        <fullName evidence="4">Uncharacterized protein</fullName>
    </submittedName>
</protein>
<feature type="region of interest" description="Disordered" evidence="1">
    <location>
        <begin position="477"/>
        <end position="496"/>
    </location>
</feature>
<dbReference type="Proteomes" id="UP000289738">
    <property type="component" value="Chromosome A06"/>
</dbReference>
<feature type="compositionally biased region" description="Low complexity" evidence="1">
    <location>
        <begin position="479"/>
        <end position="490"/>
    </location>
</feature>